<name>A0A5J4VR72_9EUKA</name>
<evidence type="ECO:0000313" key="1">
    <source>
        <dbReference type="EMBL" id="KAA6385054.1"/>
    </source>
</evidence>
<dbReference type="EMBL" id="SNRW01005447">
    <property type="protein sequence ID" value="KAA6385054.1"/>
    <property type="molecule type" value="Genomic_DNA"/>
</dbReference>
<dbReference type="AlphaFoldDB" id="A0A5J4VR72"/>
<reference evidence="1 2" key="1">
    <citation type="submission" date="2019-03" db="EMBL/GenBank/DDBJ databases">
        <title>Single cell metagenomics reveals metabolic interactions within the superorganism composed of flagellate Streblomastix strix and complex community of Bacteroidetes bacteria on its surface.</title>
        <authorList>
            <person name="Treitli S.C."/>
            <person name="Kolisko M."/>
            <person name="Husnik F."/>
            <person name="Keeling P."/>
            <person name="Hampl V."/>
        </authorList>
    </citation>
    <scope>NUCLEOTIDE SEQUENCE [LARGE SCALE GENOMIC DNA]</scope>
    <source>
        <strain evidence="1">ST1C</strain>
    </source>
</reference>
<proteinExistence type="predicted"/>
<evidence type="ECO:0000313" key="2">
    <source>
        <dbReference type="Proteomes" id="UP000324800"/>
    </source>
</evidence>
<gene>
    <name evidence="1" type="ORF">EZS28_019418</name>
</gene>
<accession>A0A5J4VR72</accession>
<sequence>MDFHYRTDKPANLAEIMKDVDLDQIANNLRKKLDGNQEEQKQIKIQQDGDCWILASILSGREDDELRLRIINSGIVDALLNIFLTRDLKTITH</sequence>
<organism evidence="1 2">
    <name type="scientific">Streblomastix strix</name>
    <dbReference type="NCBI Taxonomy" id="222440"/>
    <lineage>
        <taxon>Eukaryota</taxon>
        <taxon>Metamonada</taxon>
        <taxon>Preaxostyla</taxon>
        <taxon>Oxymonadida</taxon>
        <taxon>Streblomastigidae</taxon>
        <taxon>Streblomastix</taxon>
    </lineage>
</organism>
<dbReference type="Proteomes" id="UP000324800">
    <property type="component" value="Unassembled WGS sequence"/>
</dbReference>
<protein>
    <submittedName>
        <fullName evidence="1">Uncharacterized protein</fullName>
    </submittedName>
</protein>
<feature type="non-terminal residue" evidence="1">
    <location>
        <position position="93"/>
    </location>
</feature>
<comment type="caution">
    <text evidence="1">The sequence shown here is derived from an EMBL/GenBank/DDBJ whole genome shotgun (WGS) entry which is preliminary data.</text>
</comment>